<dbReference type="SUPFAM" id="SSF52058">
    <property type="entry name" value="L domain-like"/>
    <property type="match status" value="1"/>
</dbReference>
<dbReference type="SUPFAM" id="SSF52047">
    <property type="entry name" value="RNI-like"/>
    <property type="match status" value="1"/>
</dbReference>
<dbReference type="GO" id="GO:0005576">
    <property type="term" value="C:extracellular region"/>
    <property type="evidence" value="ECO:0007669"/>
    <property type="project" value="UniProtKB-UniRule"/>
</dbReference>
<dbReference type="PANTHER" id="PTHR48051:SF46">
    <property type="entry name" value="LEUCINE RICH REPEAT-CONTAINING DOMAIN PROTEIN"/>
    <property type="match status" value="1"/>
</dbReference>
<dbReference type="InterPro" id="IPR032675">
    <property type="entry name" value="LRR_dom_sf"/>
</dbReference>
<feature type="active site" description="Glycyl thioester intermediate" evidence="6">
    <location>
        <position position="2178"/>
    </location>
</feature>
<dbReference type="EMBL" id="LT629782">
    <property type="protein sequence ID" value="SDT93914.1"/>
    <property type="molecule type" value="Genomic_DNA"/>
</dbReference>
<evidence type="ECO:0000256" key="1">
    <source>
        <dbReference type="ARBA" id="ARBA00000900"/>
    </source>
</evidence>
<evidence type="ECO:0000313" key="9">
    <source>
        <dbReference type="EMBL" id="SDT93914.1"/>
    </source>
</evidence>
<gene>
    <name evidence="9" type="ORF">SAMN04490197_1153</name>
</gene>
<evidence type="ECO:0000256" key="2">
    <source>
        <dbReference type="ARBA" id="ARBA00012483"/>
    </source>
</evidence>
<proteinExistence type="inferred from homology"/>
<dbReference type="PANTHER" id="PTHR48051">
    <property type="match status" value="1"/>
</dbReference>
<dbReference type="InterPro" id="IPR001611">
    <property type="entry name" value="Leu-rich_rpt"/>
</dbReference>
<organism evidence="9 10">
    <name type="scientific">Pseudomonas orientalis</name>
    <dbReference type="NCBI Taxonomy" id="76758"/>
    <lineage>
        <taxon>Bacteria</taxon>
        <taxon>Pseudomonadati</taxon>
        <taxon>Pseudomonadota</taxon>
        <taxon>Gammaproteobacteria</taxon>
        <taxon>Pseudomonadales</taxon>
        <taxon>Pseudomonadaceae</taxon>
        <taxon>Pseudomonas</taxon>
    </lineage>
</organism>
<name>A0A8B3XW40_9PSED</name>
<comment type="catalytic activity">
    <reaction evidence="1">
        <text>S-ubiquitinyl-[E2 ubiquitin-conjugating enzyme]-L-cysteine + [acceptor protein]-L-lysine = [E2 ubiquitin-conjugating enzyme]-L-cysteine + N(6)-ubiquitinyl-[acceptor protein]-L-lysine.</text>
        <dbReference type="EC" id="2.3.2.27"/>
    </reaction>
</comment>
<keyword evidence="4" id="KW-0677">Repeat</keyword>
<evidence type="ECO:0000256" key="5">
    <source>
        <dbReference type="ARBA" id="ARBA00023026"/>
    </source>
</evidence>
<dbReference type="InterPro" id="IPR029487">
    <property type="entry name" value="NEL_dom"/>
</dbReference>
<evidence type="ECO:0000256" key="7">
    <source>
        <dbReference type="SAM" id="MobiDB-lite"/>
    </source>
</evidence>
<dbReference type="GO" id="GO:0005737">
    <property type="term" value="C:cytoplasm"/>
    <property type="evidence" value="ECO:0007669"/>
    <property type="project" value="TreeGrafter"/>
</dbReference>
<comment type="PTM">
    <text evidence="6">Ubiquitinated in the presence of host E1 ubiquitin-activating enzyme, E2 ubiquitin-conjugating enzyme and ubiquitin.</text>
</comment>
<evidence type="ECO:0000256" key="4">
    <source>
        <dbReference type="ARBA" id="ARBA00022737"/>
    </source>
</evidence>
<dbReference type="GO" id="GO:0016567">
    <property type="term" value="P:protein ubiquitination"/>
    <property type="evidence" value="ECO:0007669"/>
    <property type="project" value="InterPro"/>
</dbReference>
<dbReference type="Pfam" id="PF14496">
    <property type="entry name" value="NEL"/>
    <property type="match status" value="1"/>
</dbReference>
<dbReference type="InterPro" id="IPR046673">
    <property type="entry name" value="ToxA_N"/>
</dbReference>
<keyword evidence="6" id="KW-1035">Host cytoplasm</keyword>
<feature type="domain" description="NEL" evidence="8">
    <location>
        <begin position="2091"/>
        <end position="2390"/>
    </location>
</feature>
<dbReference type="Gene3D" id="3.80.10.10">
    <property type="entry name" value="Ribonuclease Inhibitor"/>
    <property type="match status" value="3"/>
</dbReference>
<keyword evidence="3" id="KW-0433">Leucine-rich repeat</keyword>
<dbReference type="InterPro" id="IPR050216">
    <property type="entry name" value="LRR_domain-containing"/>
</dbReference>
<dbReference type="PROSITE" id="PS52053">
    <property type="entry name" value="NEL"/>
    <property type="match status" value="1"/>
</dbReference>
<dbReference type="Gene3D" id="1.20.58.360">
    <property type="entry name" value="Shigella T3SS effector IpaH defines"/>
    <property type="match status" value="1"/>
</dbReference>
<feature type="compositionally biased region" description="Acidic residues" evidence="7">
    <location>
        <begin position="2061"/>
        <end position="2075"/>
    </location>
</feature>
<keyword evidence="6" id="KW-0808">Transferase</keyword>
<dbReference type="Pfam" id="PF13855">
    <property type="entry name" value="LRR_8"/>
    <property type="match status" value="1"/>
</dbReference>
<evidence type="ECO:0000256" key="3">
    <source>
        <dbReference type="ARBA" id="ARBA00022614"/>
    </source>
</evidence>
<dbReference type="Proteomes" id="UP000183653">
    <property type="component" value="Chromosome I"/>
</dbReference>
<keyword evidence="6" id="KW-0833">Ubl conjugation pathway</keyword>
<dbReference type="GO" id="GO:0061630">
    <property type="term" value="F:ubiquitin protein ligase activity"/>
    <property type="evidence" value="ECO:0007669"/>
    <property type="project" value="UniProtKB-EC"/>
</dbReference>
<dbReference type="InterPro" id="IPR003591">
    <property type="entry name" value="Leu-rich_rpt_typical-subtyp"/>
</dbReference>
<keyword evidence="6" id="KW-0832">Ubl conjugation</keyword>
<feature type="region of interest" description="Disordered" evidence="7">
    <location>
        <begin position="2056"/>
        <end position="2076"/>
    </location>
</feature>
<evidence type="ECO:0000259" key="8">
    <source>
        <dbReference type="PROSITE" id="PS52053"/>
    </source>
</evidence>
<sequence>MSDSPTRATTGKPPPATKSIHADFLEKAVPQWLVDATPARRLTLKQTAPVLPPAYKNFTPEQRLAVNASVKAGAIAQVQLDQTMSTFLDVEAFARPLLLKALKDQHQLEVDVDKTFLCLRRPLQIGVFNVELDSFELLKLSMLQAALHNFEAWECKPGAYHSTSGYVLETDTPGTFETTVVNLTISRFMTLCRSLDIGAQYQTYLKGFFEPVDTSPEPLLRQHFIASQKATMKAAADYALATGDIQPADHAMILSAIGGELYLTIGEKRVWIQDMSLMKKRLTGCVYFAIGDRYSDELILYIPHDPAHPLKRYTRQQMRDEFKRLFTAREGMVAGDPAPTAYQRFFSQFVPYEQRPYYFSQFTQQTSDSPRGPFDSPWRKFVEIITGMSPLTRIKELPPEKSAKREPVSDPYLAPGSMMPYRAGGIWTANLDLLPFLYEKQRDKLLADARAHAVPTADVDAKARDAKLAHLLEVGMLALNVVSMFVPVLGEIMIAVMAAQLLAETVEGTVEWAEGDKRAAKAHLIDVAENLAQIAVMAGVGAAVSKFRAVKAEPVLENLSSVTLPNGQTRLWKPDLRGYESPVALDAGAVPNTSGQYKLDGKTYMRQGDQVYEQVFDESIKQWRIKHPTDSQAYQPILQSNGRGAWRHTLERPADWDRLTLLRRIGHETEAFSDAQLLKVADVSGVSDSALRKMHTDLAAPPPELLDAMRLFKADAGSAQVLEQLRGSQPIDDRYLFALPLVAEMPRWPKARTLEVFEGAEFTGKSVQYGSERPLRGGMAKAPIRITRADVLGGQLPTVILAALDETQVTGLLGGEGARVPDLRPQELRKQLADYAQTRKPAIFDSIYAGTEPLDTQVRLLQRTCPGLSVAAAEETLAHASPDDLKRLEATRRVPLTLLEEARWYALQGRQTRAYAGLWSDTMASADSRRLALHTLEKLPGWPDTLRLEVRDASVSGSVLDSIGSVTARDKKYLVKKGPRFQAFNERGEELNSVPTQGDNFYASLMHAMPDDARRGLGVAQVGQSAQLREKIIEYAQRYRSDTPRLLEPQRKGFKPPVRINDKLVGYYASGRGQGLSASLESRAQALYGLNDAQAEDYILQLRALGKDNKAIFNHLQNRQREYTELVSTLDEWVGPQRSTLFGDLSHTYRSNMALQLKDAWRREPLAGKVSNADRLHLNVDEHLPPLMADFSHIRELSVVGKRMNDADMDAFLTRFPNVQTLSIGDTVQLWEPVTGVRRLSLTTLPPAVTRMSSLTRLKFGTATQQLAPEFFTRLSGLTSLEALHIDYRGFSATALNSLDLDALVQLERLQIEAPIGLSQWPANLENLPRLRRLDLSHTAISALPGTLYSGHEQLWAGLSMDWSRFSLETFRPAYEYVRTYAGEYGHLVDLHQMVSAYTRGELEFLGVGARLRYSLHDKIMAGVQAPQARLAVIEDLSQQYNDIFARFYYSSANAVRRLRLRSTAWEAGPGAQLVSDLETNWWAQVGERHGLPGQSSVLELPAPSLQGTDTLLPIDAVELPQLPAASFGHVRTLRLNCRGAPSAQTRGFLRAFSGTQTLGLNGLGLSEIPIRGGDLPALSRLELANNDLVMPALQASLNEIGSLQVLDLSRNSNPLTGVDVSALTRLRALNLRGTQLRAWPSGAENLARLTWLDLRDNQLVTLPSQVLANDALLMNTNLAGNRFSTEAEAALQSARERVEDVQGLPPGAITRFERQTLPTVFPPQETGSTMARYLLPLPESIPVGGGSEGFVSRLQQLSPVVSEEKALQWFEQLRQGGMSDAQIDSLLSGWHQEFSTLTRQLNGWLYTRELPGPDISLAAEQRRNMALRIIECWQTGVSAEAGYELSLRGLQAENLPELTVQFNHVHTLDMTGVRCSVSSAEGFLNSFPALRNLVLSGNGLSALPEAVGSMARLEALELTANNIADPEPLYRLLGGERVRRLDLGRNDLREFSVQAFTQLESLDLSYNGLTSWPRGTLQARNLRTLNLSGNDLEDFPSNLLDGSHHALVMGTDFSENERISLESLQQLRRYSVRHGNSAVMGWSSSDIEGWIEGYPREASDTDSSDGGNDSEDDDARYAPLETIQDPHGDAGEAVLTSWLAQSPAALNASRRQLWQQLAQEPGHERFFHLLERLRDTDEYRFAGADLTRRVWRVIEGAADSVQMREPLFVAAETHGTCIDGRILTFSSMEVLVFEADVLNQVPTSNLRLRGQRLLTLSRQLFRLDQVDTLAERNAIGRDRAEVRLEYRIGMTRGWPDGLELPGQPTYMSFGRVISGQVLTDARNLVLTAEASDRFYESLVARDYWISYLQERYPDEFEALQSDAARRHEAVEDEYADRQPGTDSQQRYDAAITRLEFDRGSARAQLLLDLSRKEVQAFEVTSAVPPLPRAESLQPGPSTRQ</sequence>
<keyword evidence="10" id="KW-1185">Reference proteome</keyword>
<comment type="similarity">
    <text evidence="6">Belongs to the LRR-containing bacterial E3 ligase family.</text>
</comment>
<dbReference type="Pfam" id="PF20178">
    <property type="entry name" value="ToxA_N"/>
    <property type="match status" value="1"/>
</dbReference>
<dbReference type="EC" id="2.3.2.27" evidence="2"/>
<evidence type="ECO:0000313" key="10">
    <source>
        <dbReference type="Proteomes" id="UP000183653"/>
    </source>
</evidence>
<dbReference type="OrthoDB" id="1467561at2"/>
<protein>
    <recommendedName>
        <fullName evidence="2">RING-type E3 ubiquitin transferase</fullName>
        <ecNumber evidence="2">2.3.2.27</ecNumber>
    </recommendedName>
</protein>
<accession>A0A8B3XW40</accession>
<dbReference type="SMART" id="SM00369">
    <property type="entry name" value="LRR_TYP"/>
    <property type="match status" value="7"/>
</dbReference>
<dbReference type="RefSeq" id="WP_072024042.1">
    <property type="nucleotide sequence ID" value="NZ_JYLM01000009.1"/>
</dbReference>
<dbReference type="PROSITE" id="PS51450">
    <property type="entry name" value="LRR"/>
    <property type="match status" value="2"/>
</dbReference>
<evidence type="ECO:0000256" key="6">
    <source>
        <dbReference type="PROSITE-ProRule" id="PRU01398"/>
    </source>
</evidence>
<reference evidence="9 10" key="1">
    <citation type="submission" date="2016-10" db="EMBL/GenBank/DDBJ databases">
        <authorList>
            <person name="Varghese N."/>
            <person name="Submissions S."/>
        </authorList>
    </citation>
    <scope>NUCLEOTIDE SEQUENCE [LARGE SCALE GENOMIC DNA]</scope>
    <source>
        <strain evidence="9 10">BS2775</strain>
    </source>
</reference>
<keyword evidence="6" id="KW-0964">Secreted</keyword>
<keyword evidence="5" id="KW-0843">Virulence</keyword>